<protein>
    <recommendedName>
        <fullName evidence="7">Nitroreductase domain-containing protein</fullName>
    </recommendedName>
</protein>
<sequence length="452" mass="52483">MELKEAIKKRYSCRDFLDKSVPKDIVEDILSYAVYSATSCNRQAWQVKVVTDSGLKEKLNYGCAVNQHYLYKAPVCLCIFYDETQEVGDKIGAAAISVGMFAQTILLLLQEYALGGIFLAGIKKPDMANSILDVDSNYRLRGMILLGHPAEGQPIVVPRKKVSEITSYNYSKNENIVSLENSINPNAWQLDKLINFRNQILWYKGFDVDNRYKHVERIPSGSESCLKIFNHINKDITQNLISVDNYFDFLSYGGEYFVANEMVINNNVKNFYLFDIGADVIRYLKTRMSSLFNDKTLKSINFISPTIIDDNDFNIPVDAESMDLVTCYFRLELFQDPGKIIDKFYKILKKNGIVYIACQNKYFFDWYKIKKGYNHDYSLGRNWNIGPEKKYSYGEYCEMFKHNFEIIECTKINSSGVILNKVMKKFLGIKLKFFEEKMFLPEYFLFKLKKCQ</sequence>
<feature type="domain" description="Nitroreductase" evidence="3">
    <location>
        <begin position="64"/>
        <end position="148"/>
    </location>
</feature>
<dbReference type="GO" id="GO:0008757">
    <property type="term" value="F:S-adenosylmethionine-dependent methyltransferase activity"/>
    <property type="evidence" value="ECO:0007669"/>
    <property type="project" value="InterPro"/>
</dbReference>
<dbReference type="STRING" id="1798709.A2538_04755"/>
<keyword evidence="2" id="KW-0560">Oxidoreductase</keyword>
<evidence type="ECO:0000313" key="5">
    <source>
        <dbReference type="EMBL" id="OGH94970.1"/>
    </source>
</evidence>
<dbReference type="GO" id="GO:0016491">
    <property type="term" value="F:oxidoreductase activity"/>
    <property type="evidence" value="ECO:0007669"/>
    <property type="project" value="UniProtKB-KW"/>
</dbReference>
<dbReference type="SUPFAM" id="SSF53335">
    <property type="entry name" value="S-adenosyl-L-methionine-dependent methyltransferases"/>
    <property type="match status" value="1"/>
</dbReference>
<comment type="similarity">
    <text evidence="1">Belongs to the nitroreductase family.</text>
</comment>
<dbReference type="PANTHER" id="PTHR43673:SF10">
    <property type="entry name" value="NADH DEHYDROGENASE_NAD(P)H NITROREDUCTASE XCC3605-RELATED"/>
    <property type="match status" value="1"/>
</dbReference>
<accession>A0A1F6PFY3</accession>
<dbReference type="InterPro" id="IPR029063">
    <property type="entry name" value="SAM-dependent_MTases_sf"/>
</dbReference>
<evidence type="ECO:0000259" key="3">
    <source>
        <dbReference type="Pfam" id="PF00881"/>
    </source>
</evidence>
<evidence type="ECO:0000256" key="2">
    <source>
        <dbReference type="ARBA" id="ARBA00023002"/>
    </source>
</evidence>
<evidence type="ECO:0000313" key="6">
    <source>
        <dbReference type="Proteomes" id="UP000178254"/>
    </source>
</evidence>
<organism evidence="5 6">
    <name type="scientific">Candidatus Magasanikbacteria bacterium RIFOXYD2_FULL_41_14</name>
    <dbReference type="NCBI Taxonomy" id="1798709"/>
    <lineage>
        <taxon>Bacteria</taxon>
        <taxon>Candidatus Magasanikiibacteriota</taxon>
    </lineage>
</organism>
<reference evidence="5 6" key="1">
    <citation type="journal article" date="2016" name="Nat. Commun.">
        <title>Thousands of microbial genomes shed light on interconnected biogeochemical processes in an aquifer system.</title>
        <authorList>
            <person name="Anantharaman K."/>
            <person name="Brown C.T."/>
            <person name="Hug L.A."/>
            <person name="Sharon I."/>
            <person name="Castelle C.J."/>
            <person name="Probst A.J."/>
            <person name="Thomas B.C."/>
            <person name="Singh A."/>
            <person name="Wilkins M.J."/>
            <person name="Karaoz U."/>
            <person name="Brodie E.L."/>
            <person name="Williams K.H."/>
            <person name="Hubbard S.S."/>
            <person name="Banfield J.F."/>
        </authorList>
    </citation>
    <scope>NUCLEOTIDE SEQUENCE [LARGE SCALE GENOMIC DNA]</scope>
</reference>
<dbReference type="SUPFAM" id="SSF55469">
    <property type="entry name" value="FMN-dependent nitroreductase-like"/>
    <property type="match status" value="1"/>
</dbReference>
<feature type="domain" description="Methyltransferase type 11" evidence="4">
    <location>
        <begin position="293"/>
        <end position="356"/>
    </location>
</feature>
<dbReference type="InterPro" id="IPR000415">
    <property type="entry name" value="Nitroreductase-like"/>
</dbReference>
<dbReference type="Pfam" id="PF08241">
    <property type="entry name" value="Methyltransf_11"/>
    <property type="match status" value="1"/>
</dbReference>
<dbReference type="InterPro" id="IPR029479">
    <property type="entry name" value="Nitroreductase"/>
</dbReference>
<dbReference type="CDD" id="cd02136">
    <property type="entry name" value="PnbA_NfnB-like"/>
    <property type="match status" value="1"/>
</dbReference>
<name>A0A1F6PFY3_9BACT</name>
<comment type="caution">
    <text evidence="5">The sequence shown here is derived from an EMBL/GenBank/DDBJ whole genome shotgun (WGS) entry which is preliminary data.</text>
</comment>
<evidence type="ECO:0000256" key="1">
    <source>
        <dbReference type="ARBA" id="ARBA00007118"/>
    </source>
</evidence>
<dbReference type="PANTHER" id="PTHR43673">
    <property type="entry name" value="NAD(P)H NITROREDUCTASE YDGI-RELATED"/>
    <property type="match status" value="1"/>
</dbReference>
<dbReference type="InterPro" id="IPR013216">
    <property type="entry name" value="Methyltransf_11"/>
</dbReference>
<evidence type="ECO:0008006" key="7">
    <source>
        <dbReference type="Google" id="ProtNLM"/>
    </source>
</evidence>
<evidence type="ECO:0000259" key="4">
    <source>
        <dbReference type="Pfam" id="PF08241"/>
    </source>
</evidence>
<dbReference type="Gene3D" id="3.40.50.150">
    <property type="entry name" value="Vaccinia Virus protein VP39"/>
    <property type="match status" value="1"/>
</dbReference>
<dbReference type="Pfam" id="PF00881">
    <property type="entry name" value="Nitroreductase"/>
    <property type="match status" value="2"/>
</dbReference>
<gene>
    <name evidence="5" type="ORF">A2538_04755</name>
</gene>
<dbReference type="Gene3D" id="3.40.109.10">
    <property type="entry name" value="NADH Oxidase"/>
    <property type="match status" value="1"/>
</dbReference>
<dbReference type="Proteomes" id="UP000178254">
    <property type="component" value="Unassembled WGS sequence"/>
</dbReference>
<feature type="domain" description="Nitroreductase" evidence="3">
    <location>
        <begin position="7"/>
        <end position="59"/>
    </location>
</feature>
<proteinExistence type="inferred from homology"/>
<dbReference type="AlphaFoldDB" id="A0A1F6PFY3"/>
<dbReference type="EMBL" id="MFRE01000005">
    <property type="protein sequence ID" value="OGH94970.1"/>
    <property type="molecule type" value="Genomic_DNA"/>
</dbReference>